<evidence type="ECO:0000256" key="5">
    <source>
        <dbReference type="SAM" id="Phobius"/>
    </source>
</evidence>
<dbReference type="Pfam" id="PF04932">
    <property type="entry name" value="Wzy_C"/>
    <property type="match status" value="1"/>
</dbReference>
<dbReference type="Proteomes" id="UP000191931">
    <property type="component" value="Unassembled WGS sequence"/>
</dbReference>
<feature type="transmembrane region" description="Helical" evidence="5">
    <location>
        <begin position="297"/>
        <end position="313"/>
    </location>
</feature>
<sequence>MLILSPIMKSPRNFITGSIAKNFLYISSSLITALLSLLIPWYYAIPLLIFVLSGFLLCIKFQYGLYILIFLVPIAGRTVGFAVSAPWNPVFRDASPINQISVFFPFALFAFCGLIISKWTRIREYPKNHLNFILILLLFYATLSLLWAPDFKHNFFQLALLSSNMAIFAIAFNTISDQNMHKKVMFFFLFCGMFYSFIAVILYFIEPLVLVKSIRLFEDFSLNLKIFTSAITKKGFIKRASLIANSNESALILNLYISIATGLLFTAKKRLTQLLLAILIAALVSLSLLTMSRGGEVGLIAMGIFIFGAIIRIRKYFVVLSILFLFVLISIYQLEFFVLNRILFSRDKPTRLATTVKSKEVQGVGIRLEFWKAGFKSMKKSPLSGAGVGVGSFKYYTLVNHAHNIYLSLIFDFGIAGVLFLFFIARFVLYEFSTVFKNQSSYFQIMSVAFLAGLVSIGVHGLVDFEYNTPFIWLYSGLAVSTINFAKQEIIQASC</sequence>
<dbReference type="AlphaFoldDB" id="A0A1W1HD49"/>
<evidence type="ECO:0000313" key="7">
    <source>
        <dbReference type="EMBL" id="SLM30400.1"/>
    </source>
</evidence>
<reference evidence="7 8" key="1">
    <citation type="submission" date="2017-03" db="EMBL/GenBank/DDBJ databases">
        <authorList>
            <person name="Afonso C.L."/>
            <person name="Miller P.J."/>
            <person name="Scott M.A."/>
            <person name="Spackman E."/>
            <person name="Goraichik I."/>
            <person name="Dimitrov K.M."/>
            <person name="Suarez D.L."/>
            <person name="Swayne D.E."/>
        </authorList>
    </citation>
    <scope>NUCLEOTIDE SEQUENCE [LARGE SCALE GENOMIC DNA]</scope>
    <source>
        <strain evidence="7">PRJEB14757</strain>
    </source>
</reference>
<feature type="transmembrane region" description="Helical" evidence="5">
    <location>
        <begin position="274"/>
        <end position="291"/>
    </location>
</feature>
<feature type="transmembrane region" description="Helical" evidence="5">
    <location>
        <begin position="41"/>
        <end position="59"/>
    </location>
</feature>
<dbReference type="InterPro" id="IPR007016">
    <property type="entry name" value="O-antigen_ligase-rel_domated"/>
</dbReference>
<evidence type="ECO:0000313" key="8">
    <source>
        <dbReference type="Proteomes" id="UP000191931"/>
    </source>
</evidence>
<keyword evidence="8" id="KW-1185">Reference proteome</keyword>
<feature type="transmembrane region" description="Helical" evidence="5">
    <location>
        <begin position="129"/>
        <end position="148"/>
    </location>
</feature>
<evidence type="ECO:0000256" key="4">
    <source>
        <dbReference type="ARBA" id="ARBA00023136"/>
    </source>
</evidence>
<dbReference type="InterPro" id="IPR051533">
    <property type="entry name" value="WaaL-like"/>
</dbReference>
<keyword evidence="4 5" id="KW-0472">Membrane</keyword>
<feature type="transmembrane region" description="Helical" evidence="5">
    <location>
        <begin position="12"/>
        <end position="35"/>
    </location>
</feature>
<feature type="transmembrane region" description="Helical" evidence="5">
    <location>
        <begin position="441"/>
        <end position="463"/>
    </location>
</feature>
<name>A0A1W1HD49_9BACT</name>
<accession>A0A1W1HD49</accession>
<evidence type="ECO:0000256" key="1">
    <source>
        <dbReference type="ARBA" id="ARBA00004141"/>
    </source>
</evidence>
<dbReference type="EMBL" id="FWEV01000137">
    <property type="protein sequence ID" value="SLM30400.1"/>
    <property type="molecule type" value="Genomic_DNA"/>
</dbReference>
<dbReference type="GO" id="GO:0016020">
    <property type="term" value="C:membrane"/>
    <property type="evidence" value="ECO:0007669"/>
    <property type="project" value="UniProtKB-SubCell"/>
</dbReference>
<keyword evidence="2 5" id="KW-0812">Transmembrane</keyword>
<dbReference type="OrthoDB" id="5469233at2"/>
<feature type="transmembrane region" description="Helical" evidence="5">
    <location>
        <begin position="184"/>
        <end position="205"/>
    </location>
</feature>
<evidence type="ECO:0000256" key="3">
    <source>
        <dbReference type="ARBA" id="ARBA00022989"/>
    </source>
</evidence>
<dbReference type="PANTHER" id="PTHR37422:SF13">
    <property type="entry name" value="LIPOPOLYSACCHARIDE BIOSYNTHESIS PROTEIN PA4999-RELATED"/>
    <property type="match status" value="1"/>
</dbReference>
<evidence type="ECO:0000256" key="2">
    <source>
        <dbReference type="ARBA" id="ARBA00022692"/>
    </source>
</evidence>
<feature type="transmembrane region" description="Helical" evidence="5">
    <location>
        <begin position="249"/>
        <end position="267"/>
    </location>
</feature>
<feature type="transmembrane region" description="Helical" evidence="5">
    <location>
        <begin position="66"/>
        <end position="85"/>
    </location>
</feature>
<gene>
    <name evidence="7" type="ORF">MTBBW1_2210004</name>
</gene>
<organism evidence="7 8">
    <name type="scientific">Desulfamplus magnetovallimortis</name>
    <dbReference type="NCBI Taxonomy" id="1246637"/>
    <lineage>
        <taxon>Bacteria</taxon>
        <taxon>Pseudomonadati</taxon>
        <taxon>Thermodesulfobacteriota</taxon>
        <taxon>Desulfobacteria</taxon>
        <taxon>Desulfobacterales</taxon>
        <taxon>Desulfobacteraceae</taxon>
        <taxon>Desulfamplus</taxon>
    </lineage>
</organism>
<dbReference type="PANTHER" id="PTHR37422">
    <property type="entry name" value="TEICHURONIC ACID BIOSYNTHESIS PROTEIN TUAE"/>
    <property type="match status" value="1"/>
</dbReference>
<comment type="subcellular location">
    <subcellularLocation>
        <location evidence="1">Membrane</location>
        <topology evidence="1">Multi-pass membrane protein</topology>
    </subcellularLocation>
</comment>
<protein>
    <recommendedName>
        <fullName evidence="6">O-antigen ligase-related domain-containing protein</fullName>
    </recommendedName>
</protein>
<dbReference type="STRING" id="1246637.MTBBW1_2210004"/>
<feature type="transmembrane region" description="Helical" evidence="5">
    <location>
        <begin position="154"/>
        <end position="172"/>
    </location>
</feature>
<proteinExistence type="predicted"/>
<feature type="transmembrane region" description="Helical" evidence="5">
    <location>
        <begin position="318"/>
        <end position="339"/>
    </location>
</feature>
<keyword evidence="3 5" id="KW-1133">Transmembrane helix</keyword>
<feature type="transmembrane region" description="Helical" evidence="5">
    <location>
        <begin position="405"/>
        <end position="429"/>
    </location>
</feature>
<feature type="transmembrane region" description="Helical" evidence="5">
    <location>
        <begin position="97"/>
        <end position="117"/>
    </location>
</feature>
<feature type="domain" description="O-antigen ligase-related" evidence="6">
    <location>
        <begin position="280"/>
        <end position="422"/>
    </location>
</feature>
<evidence type="ECO:0000259" key="6">
    <source>
        <dbReference type="Pfam" id="PF04932"/>
    </source>
</evidence>